<dbReference type="PANTHER" id="PTHR31194:SF202">
    <property type="entry name" value="ETHYLENE-RESPONSIVE TRANSCRIPTION FACTOR ERF070"/>
    <property type="match status" value="1"/>
</dbReference>
<feature type="region of interest" description="Disordered" evidence="7">
    <location>
        <begin position="173"/>
        <end position="206"/>
    </location>
</feature>
<name>A0A5A7QXU3_STRAF</name>
<dbReference type="AlphaFoldDB" id="A0A5A7QXU3"/>
<dbReference type="Pfam" id="PF00847">
    <property type="entry name" value="AP2"/>
    <property type="match status" value="1"/>
</dbReference>
<evidence type="ECO:0000256" key="1">
    <source>
        <dbReference type="ARBA" id="ARBA00004123"/>
    </source>
</evidence>
<feature type="region of interest" description="Disordered" evidence="7">
    <location>
        <begin position="1"/>
        <end position="119"/>
    </location>
</feature>
<gene>
    <name evidence="9" type="ORF">STAS_27069</name>
</gene>
<dbReference type="GO" id="GO:0003677">
    <property type="term" value="F:DNA binding"/>
    <property type="evidence" value="ECO:0007669"/>
    <property type="project" value="UniProtKB-KW"/>
</dbReference>
<dbReference type="InterPro" id="IPR036955">
    <property type="entry name" value="AP2/ERF_dom_sf"/>
</dbReference>
<evidence type="ECO:0000256" key="3">
    <source>
        <dbReference type="ARBA" id="ARBA00023015"/>
    </source>
</evidence>
<dbReference type="EMBL" id="BKCP01008848">
    <property type="protein sequence ID" value="GER49802.1"/>
    <property type="molecule type" value="Genomic_DNA"/>
</dbReference>
<dbReference type="CDD" id="cd00018">
    <property type="entry name" value="AP2"/>
    <property type="match status" value="1"/>
</dbReference>
<keyword evidence="6" id="KW-0539">Nucleus</keyword>
<evidence type="ECO:0000313" key="9">
    <source>
        <dbReference type="EMBL" id="GER49802.1"/>
    </source>
</evidence>
<dbReference type="GO" id="GO:0003700">
    <property type="term" value="F:DNA-binding transcription factor activity"/>
    <property type="evidence" value="ECO:0007669"/>
    <property type="project" value="InterPro"/>
</dbReference>
<dbReference type="FunFam" id="3.30.730.10:FF:000001">
    <property type="entry name" value="Ethylene-responsive transcription factor 2"/>
    <property type="match status" value="1"/>
</dbReference>
<dbReference type="Proteomes" id="UP000325081">
    <property type="component" value="Unassembled WGS sequence"/>
</dbReference>
<dbReference type="InterPro" id="IPR001471">
    <property type="entry name" value="AP2/ERF_dom"/>
</dbReference>
<dbReference type="OrthoDB" id="902335at2759"/>
<keyword evidence="3" id="KW-0805">Transcription regulation</keyword>
<keyword evidence="2" id="KW-0611">Plant defense</keyword>
<accession>A0A5A7QXU3</accession>
<comment type="subcellular location">
    <subcellularLocation>
        <location evidence="1">Nucleus</location>
    </subcellularLocation>
</comment>
<keyword evidence="10" id="KW-1185">Reference proteome</keyword>
<keyword evidence="4" id="KW-0238">DNA-binding</keyword>
<comment type="caution">
    <text evidence="9">The sequence shown here is derived from an EMBL/GenBank/DDBJ whole genome shotgun (WGS) entry which is preliminary data.</text>
</comment>
<evidence type="ECO:0000259" key="8">
    <source>
        <dbReference type="PROSITE" id="PS51032"/>
    </source>
</evidence>
<dbReference type="GO" id="GO:0005634">
    <property type="term" value="C:nucleus"/>
    <property type="evidence" value="ECO:0007669"/>
    <property type="project" value="UniProtKB-SubCell"/>
</dbReference>
<dbReference type="InterPro" id="IPR016177">
    <property type="entry name" value="DNA-bd_dom_sf"/>
</dbReference>
<evidence type="ECO:0000256" key="6">
    <source>
        <dbReference type="ARBA" id="ARBA00023242"/>
    </source>
</evidence>
<dbReference type="Gene3D" id="3.30.730.10">
    <property type="entry name" value="AP2/ERF domain"/>
    <property type="match status" value="1"/>
</dbReference>
<feature type="compositionally biased region" description="Low complexity" evidence="7">
    <location>
        <begin position="102"/>
        <end position="113"/>
    </location>
</feature>
<feature type="compositionally biased region" description="Basic residues" evidence="7">
    <location>
        <begin position="10"/>
        <end position="32"/>
    </location>
</feature>
<evidence type="ECO:0000256" key="2">
    <source>
        <dbReference type="ARBA" id="ARBA00022821"/>
    </source>
</evidence>
<dbReference type="SMART" id="SM00380">
    <property type="entry name" value="AP2"/>
    <property type="match status" value="1"/>
</dbReference>
<dbReference type="SUPFAM" id="SSF54171">
    <property type="entry name" value="DNA-binding domain"/>
    <property type="match status" value="1"/>
</dbReference>
<proteinExistence type="predicted"/>
<dbReference type="GO" id="GO:0006952">
    <property type="term" value="P:defense response"/>
    <property type="evidence" value="ECO:0007669"/>
    <property type="project" value="UniProtKB-KW"/>
</dbReference>
<evidence type="ECO:0000256" key="7">
    <source>
        <dbReference type="SAM" id="MobiDB-lite"/>
    </source>
</evidence>
<reference evidence="10" key="1">
    <citation type="journal article" date="2019" name="Curr. Biol.">
        <title>Genome Sequence of Striga asiatica Provides Insight into the Evolution of Plant Parasitism.</title>
        <authorList>
            <person name="Yoshida S."/>
            <person name="Kim S."/>
            <person name="Wafula E.K."/>
            <person name="Tanskanen J."/>
            <person name="Kim Y.M."/>
            <person name="Honaas L."/>
            <person name="Yang Z."/>
            <person name="Spallek T."/>
            <person name="Conn C.E."/>
            <person name="Ichihashi Y."/>
            <person name="Cheong K."/>
            <person name="Cui S."/>
            <person name="Der J.P."/>
            <person name="Gundlach H."/>
            <person name="Jiao Y."/>
            <person name="Hori C."/>
            <person name="Ishida J.K."/>
            <person name="Kasahara H."/>
            <person name="Kiba T."/>
            <person name="Kim M.S."/>
            <person name="Koo N."/>
            <person name="Laohavisit A."/>
            <person name="Lee Y.H."/>
            <person name="Lumba S."/>
            <person name="McCourt P."/>
            <person name="Mortimer J.C."/>
            <person name="Mutuku J.M."/>
            <person name="Nomura T."/>
            <person name="Sasaki-Sekimoto Y."/>
            <person name="Seto Y."/>
            <person name="Wang Y."/>
            <person name="Wakatake T."/>
            <person name="Sakakibara H."/>
            <person name="Demura T."/>
            <person name="Yamaguchi S."/>
            <person name="Yoneyama K."/>
            <person name="Manabe R.I."/>
            <person name="Nelson D.C."/>
            <person name="Schulman A.H."/>
            <person name="Timko M.P."/>
            <person name="dePamphilis C.W."/>
            <person name="Choi D."/>
            <person name="Shirasu K."/>
        </authorList>
    </citation>
    <scope>NUCLEOTIDE SEQUENCE [LARGE SCALE GENOMIC DNA]</scope>
    <source>
        <strain evidence="10">cv. UVA1</strain>
    </source>
</reference>
<evidence type="ECO:0000313" key="10">
    <source>
        <dbReference type="Proteomes" id="UP000325081"/>
    </source>
</evidence>
<keyword evidence="5" id="KW-0804">Transcription</keyword>
<protein>
    <submittedName>
        <fullName evidence="9">Ethylene-responsive transcription factor</fullName>
    </submittedName>
</protein>
<dbReference type="PROSITE" id="PS51032">
    <property type="entry name" value="AP2_ERF"/>
    <property type="match status" value="1"/>
</dbReference>
<organism evidence="9 10">
    <name type="scientific">Striga asiatica</name>
    <name type="common">Asiatic witchweed</name>
    <name type="synonym">Buchnera asiatica</name>
    <dbReference type="NCBI Taxonomy" id="4170"/>
    <lineage>
        <taxon>Eukaryota</taxon>
        <taxon>Viridiplantae</taxon>
        <taxon>Streptophyta</taxon>
        <taxon>Embryophyta</taxon>
        <taxon>Tracheophyta</taxon>
        <taxon>Spermatophyta</taxon>
        <taxon>Magnoliopsida</taxon>
        <taxon>eudicotyledons</taxon>
        <taxon>Gunneridae</taxon>
        <taxon>Pentapetalae</taxon>
        <taxon>asterids</taxon>
        <taxon>lamiids</taxon>
        <taxon>Lamiales</taxon>
        <taxon>Orobanchaceae</taxon>
        <taxon>Buchnereae</taxon>
        <taxon>Striga</taxon>
    </lineage>
</organism>
<dbReference type="InterPro" id="IPR050913">
    <property type="entry name" value="AP2/ERF_ERF"/>
</dbReference>
<sequence>MDSALVKQSSVHKKITKKIFKPSKQSIHKKPKPQQPREFLFPKDPPKVILISVTDPYATDSSDEDEDGGRRRQRVKKYITEIRMEQGNSSNGRKRTADGLQPKPAEAPPDAADGGSRKFRGVRRRAWGKWAAEIRDPHKKARLWLGTYDTAEEAAMVYDSAAIKLRGPDAVTNFSVPPERDLLQPPPSYSGAGYDSGEESRSLHSPTSVFRFRSADPQPSRSVSVQDLGNVPPEPCVSVEGPVIHEVNRAVCFSEPVLEPVQQADEYQGETSVVPDYSNGYLPTDSPFLDSFFNFQPQDQTLLFDDGLGLTNFDKSDCFTEWADSFPDFESNYGEIKDSFQDHELLDVGDYFQDDVA</sequence>
<dbReference type="PRINTS" id="PR00367">
    <property type="entry name" value="ETHRSPELEMNT"/>
</dbReference>
<dbReference type="PANTHER" id="PTHR31194">
    <property type="entry name" value="SHN SHINE , DNA BINDING / TRANSCRIPTION FACTOR"/>
    <property type="match status" value="1"/>
</dbReference>
<evidence type="ECO:0000256" key="5">
    <source>
        <dbReference type="ARBA" id="ARBA00023163"/>
    </source>
</evidence>
<evidence type="ECO:0000256" key="4">
    <source>
        <dbReference type="ARBA" id="ARBA00023125"/>
    </source>
</evidence>
<feature type="domain" description="AP2/ERF" evidence="8">
    <location>
        <begin position="118"/>
        <end position="175"/>
    </location>
</feature>